<name>A0A3R7XJ36_9EURY</name>
<comment type="subcellular location">
    <subcellularLocation>
        <location evidence="1">Cell membrane</location>
        <topology evidence="1">Peripheral membrane protein</topology>
    </subcellularLocation>
</comment>
<dbReference type="EMBL" id="QZAB01000108">
    <property type="protein sequence ID" value="RQD90764.1"/>
    <property type="molecule type" value="Genomic_DNA"/>
</dbReference>
<dbReference type="SUPFAM" id="SSF50331">
    <property type="entry name" value="MOP-like"/>
    <property type="match status" value="1"/>
</dbReference>
<evidence type="ECO:0000313" key="4">
    <source>
        <dbReference type="EMBL" id="RQD90764.1"/>
    </source>
</evidence>
<gene>
    <name evidence="4" type="ORF">D5R95_01580</name>
</gene>
<dbReference type="GO" id="GO:0005886">
    <property type="term" value="C:plasma membrane"/>
    <property type="evidence" value="ECO:0007669"/>
    <property type="project" value="UniProtKB-SubCell"/>
</dbReference>
<evidence type="ECO:0000256" key="1">
    <source>
        <dbReference type="ARBA" id="ARBA00004202"/>
    </source>
</evidence>
<proteinExistence type="predicted"/>
<organism evidence="4 5">
    <name type="scientific">Methanosalsum natronophilum</name>
    <dbReference type="NCBI Taxonomy" id="768733"/>
    <lineage>
        <taxon>Archaea</taxon>
        <taxon>Methanobacteriati</taxon>
        <taxon>Methanobacteriota</taxon>
        <taxon>Stenosarchaea group</taxon>
        <taxon>Methanomicrobia</taxon>
        <taxon>Methanosarcinales</taxon>
        <taxon>Methanosarcinaceae</taxon>
        <taxon>Methanosalsum</taxon>
    </lineage>
</organism>
<feature type="non-terminal residue" evidence="4">
    <location>
        <position position="1"/>
    </location>
</feature>
<dbReference type="Proteomes" id="UP000284763">
    <property type="component" value="Unassembled WGS sequence"/>
</dbReference>
<dbReference type="PROSITE" id="PS51866">
    <property type="entry name" value="MOP"/>
    <property type="match status" value="1"/>
</dbReference>
<dbReference type="Pfam" id="PF03459">
    <property type="entry name" value="TOBE"/>
    <property type="match status" value="1"/>
</dbReference>
<evidence type="ECO:0000259" key="3">
    <source>
        <dbReference type="PROSITE" id="PS51866"/>
    </source>
</evidence>
<dbReference type="GO" id="GO:0015689">
    <property type="term" value="P:molybdate ion transport"/>
    <property type="evidence" value="ECO:0007669"/>
    <property type="project" value="InterPro"/>
</dbReference>
<protein>
    <submittedName>
        <fullName evidence="4">Molybdenum-dependent transcriptional regulator</fullName>
    </submittedName>
</protein>
<dbReference type="InterPro" id="IPR008995">
    <property type="entry name" value="Mo/tungstate-bd_C_term_dom"/>
</dbReference>
<dbReference type="InterPro" id="IPR005116">
    <property type="entry name" value="Transp-assoc_OB_typ1"/>
</dbReference>
<feature type="domain" description="Mop" evidence="3">
    <location>
        <begin position="1"/>
        <end position="61"/>
    </location>
</feature>
<sequence length="68" mass="7471">NQISGKVIEVDQGDVISKVKVEIDPTIITSVITQEAVSKLDIKEGDEVFAIIKSTEVMLGKRSKTKRN</sequence>
<keyword evidence="2" id="KW-0500">Molybdenum</keyword>
<dbReference type="InterPro" id="IPR004606">
    <property type="entry name" value="Mop_domain"/>
</dbReference>
<evidence type="ECO:0000256" key="2">
    <source>
        <dbReference type="ARBA" id="ARBA00022505"/>
    </source>
</evidence>
<dbReference type="AlphaFoldDB" id="A0A3R7XJ36"/>
<dbReference type="Gene3D" id="2.40.50.100">
    <property type="match status" value="1"/>
</dbReference>
<dbReference type="NCBIfam" id="TIGR00638">
    <property type="entry name" value="Mop"/>
    <property type="match status" value="1"/>
</dbReference>
<evidence type="ECO:0000313" key="5">
    <source>
        <dbReference type="Proteomes" id="UP000284763"/>
    </source>
</evidence>
<comment type="caution">
    <text evidence="4">The sequence shown here is derived from an EMBL/GenBank/DDBJ whole genome shotgun (WGS) entry which is preliminary data.</text>
</comment>
<reference evidence="4 5" key="1">
    <citation type="submission" date="2018-08" db="EMBL/GenBank/DDBJ databases">
        <title>The metabolism and importance of syntrophic acetate oxidation coupled to methane or sulfide production in haloalkaline environments.</title>
        <authorList>
            <person name="Timmers P.H.A."/>
            <person name="Vavourakis C.D."/>
            <person name="Sorokin D.Y."/>
            <person name="Sinninghe Damste J.S."/>
            <person name="Muyzer G."/>
            <person name="Stams A.J.M."/>
            <person name="Plugge C.M."/>
        </authorList>
    </citation>
    <scope>NUCLEOTIDE SEQUENCE [LARGE SCALE GENOMIC DNA]</scope>
    <source>
        <strain evidence="4">MSAO_Arc3</strain>
    </source>
</reference>
<accession>A0A3R7XJ36</accession>